<dbReference type="PANTHER" id="PTHR43046:SF2">
    <property type="entry name" value="8-OXO-DGTP DIPHOSPHATASE-RELATED"/>
    <property type="match status" value="1"/>
</dbReference>
<dbReference type="InterPro" id="IPR020476">
    <property type="entry name" value="Nudix_hydrolase"/>
</dbReference>
<organism evidence="4 5">
    <name type="scientific">Pontibacillus yanchengensis Y32</name>
    <dbReference type="NCBI Taxonomy" id="1385514"/>
    <lineage>
        <taxon>Bacteria</taxon>
        <taxon>Bacillati</taxon>
        <taxon>Bacillota</taxon>
        <taxon>Bacilli</taxon>
        <taxon>Bacillales</taxon>
        <taxon>Bacillaceae</taxon>
        <taxon>Pontibacillus</taxon>
    </lineage>
</organism>
<gene>
    <name evidence="4" type="ORF">N782_05050</name>
</gene>
<comment type="caution">
    <text evidence="4">The sequence shown here is derived from an EMBL/GenBank/DDBJ whole genome shotgun (WGS) entry which is preliminary data.</text>
</comment>
<dbReference type="Gene3D" id="3.90.79.10">
    <property type="entry name" value="Nucleoside Triphosphate Pyrophosphohydrolase"/>
    <property type="match status" value="1"/>
</dbReference>
<dbReference type="CDD" id="cd04677">
    <property type="entry name" value="NUDIX_Hydrolase"/>
    <property type="match status" value="1"/>
</dbReference>
<evidence type="ECO:0000313" key="4">
    <source>
        <dbReference type="EMBL" id="KGP73419.1"/>
    </source>
</evidence>
<comment type="cofactor">
    <cofactor evidence="1">
        <name>Mg(2+)</name>
        <dbReference type="ChEBI" id="CHEBI:18420"/>
    </cofactor>
</comment>
<protein>
    <submittedName>
        <fullName evidence="4">DNA mismatch repair protein MutT</fullName>
    </submittedName>
</protein>
<evidence type="ECO:0000313" key="5">
    <source>
        <dbReference type="Proteomes" id="UP000030147"/>
    </source>
</evidence>
<dbReference type="OrthoDB" id="9787476at2"/>
<accession>A0A0A2TD15</accession>
<evidence type="ECO:0000259" key="3">
    <source>
        <dbReference type="PROSITE" id="PS51462"/>
    </source>
</evidence>
<sequence>MNDIKELRKLVGTRPLQLGAAGVMVLNEKKEILLMKRKEDKHWCIPGGIVEMGKRVEEAAIREVYEETKLHIHNMELFNVYSGEQQHHIYPNGDEVYFVNVVFTSSSYTGVPLADDVESEQVGFFNINELPEPILPTNQAFLKDVRLTISRK</sequence>
<feature type="domain" description="Nudix hydrolase" evidence="3">
    <location>
        <begin position="16"/>
        <end position="147"/>
    </location>
</feature>
<dbReference type="STRING" id="1385514.N782_05050"/>
<dbReference type="RefSeq" id="WP_036817651.1">
    <property type="nucleotide sequence ID" value="NZ_AVBF01000013.1"/>
</dbReference>
<evidence type="ECO:0000256" key="1">
    <source>
        <dbReference type="ARBA" id="ARBA00001946"/>
    </source>
</evidence>
<dbReference type="EMBL" id="AVBF01000013">
    <property type="protein sequence ID" value="KGP73419.1"/>
    <property type="molecule type" value="Genomic_DNA"/>
</dbReference>
<dbReference type="InterPro" id="IPR015797">
    <property type="entry name" value="NUDIX_hydrolase-like_dom_sf"/>
</dbReference>
<keyword evidence="5" id="KW-1185">Reference proteome</keyword>
<dbReference type="PRINTS" id="PR00502">
    <property type="entry name" value="NUDIXFAMILY"/>
</dbReference>
<dbReference type="AlphaFoldDB" id="A0A0A2TD15"/>
<name>A0A0A2TD15_9BACI</name>
<dbReference type="PROSITE" id="PS51462">
    <property type="entry name" value="NUDIX"/>
    <property type="match status" value="1"/>
</dbReference>
<dbReference type="InterPro" id="IPR000086">
    <property type="entry name" value="NUDIX_hydrolase_dom"/>
</dbReference>
<dbReference type="PANTHER" id="PTHR43046">
    <property type="entry name" value="GDP-MANNOSE MANNOSYL HYDROLASE"/>
    <property type="match status" value="1"/>
</dbReference>
<keyword evidence="2" id="KW-0378">Hydrolase</keyword>
<dbReference type="Pfam" id="PF00293">
    <property type="entry name" value="NUDIX"/>
    <property type="match status" value="1"/>
</dbReference>
<evidence type="ECO:0000256" key="2">
    <source>
        <dbReference type="ARBA" id="ARBA00022801"/>
    </source>
</evidence>
<dbReference type="eggNOG" id="COG1051">
    <property type="taxonomic scope" value="Bacteria"/>
</dbReference>
<reference evidence="4 5" key="1">
    <citation type="journal article" date="2015" name="Stand. Genomic Sci.">
        <title>High quality draft genome sequence of the moderately halophilic bacterium Pontibacillus yanchengensis Y32(T) and comparison among Pontibacillus genomes.</title>
        <authorList>
            <person name="Huang J."/>
            <person name="Qiao Z.X."/>
            <person name="Tang J.W."/>
            <person name="Wang G."/>
        </authorList>
    </citation>
    <scope>NUCLEOTIDE SEQUENCE [LARGE SCALE GENOMIC DNA]</scope>
    <source>
        <strain evidence="4 5">Y32</strain>
    </source>
</reference>
<dbReference type="SUPFAM" id="SSF55811">
    <property type="entry name" value="Nudix"/>
    <property type="match status" value="1"/>
</dbReference>
<dbReference type="GO" id="GO:0016787">
    <property type="term" value="F:hydrolase activity"/>
    <property type="evidence" value="ECO:0007669"/>
    <property type="project" value="UniProtKB-KW"/>
</dbReference>
<proteinExistence type="predicted"/>
<dbReference type="Proteomes" id="UP000030147">
    <property type="component" value="Unassembled WGS sequence"/>
</dbReference>